<evidence type="ECO:0000256" key="6">
    <source>
        <dbReference type="ARBA" id="ARBA00023157"/>
    </source>
</evidence>
<dbReference type="PANTHER" id="PTHR24258:SF146">
    <property type="entry name" value="ATRIAL NATRIURETIC PEPTIDE-CONVERTING ENZYME"/>
    <property type="match status" value="1"/>
</dbReference>
<dbReference type="Gene3D" id="3.30.70.960">
    <property type="entry name" value="SEA domain"/>
    <property type="match status" value="1"/>
</dbReference>
<dbReference type="InterPro" id="IPR036790">
    <property type="entry name" value="Frizzled_dom_sf"/>
</dbReference>
<protein>
    <recommendedName>
        <fullName evidence="12">FZ domain-containing protein</fullName>
    </recommendedName>
</protein>
<dbReference type="Pfam" id="PF01392">
    <property type="entry name" value="Fz"/>
    <property type="match status" value="1"/>
</dbReference>
<dbReference type="InterPro" id="IPR036364">
    <property type="entry name" value="SEA_dom_sf"/>
</dbReference>
<dbReference type="CDD" id="cd07066">
    <property type="entry name" value="CRD_FZ"/>
    <property type="match status" value="1"/>
</dbReference>
<dbReference type="SUPFAM" id="SSF50494">
    <property type="entry name" value="Trypsin-like serine proteases"/>
    <property type="match status" value="1"/>
</dbReference>
<dbReference type="GO" id="GO:0006508">
    <property type="term" value="P:proteolysis"/>
    <property type="evidence" value="ECO:0007669"/>
    <property type="project" value="InterPro"/>
</dbReference>
<evidence type="ECO:0000259" key="9">
    <source>
        <dbReference type="PROSITE" id="PS50038"/>
    </source>
</evidence>
<gene>
    <name evidence="10" type="ORF">NEZAVI_LOCUS7556</name>
</gene>
<dbReference type="InterPro" id="IPR023415">
    <property type="entry name" value="LDLR_class-A_CS"/>
</dbReference>
<dbReference type="SMART" id="SM00063">
    <property type="entry name" value="FRI"/>
    <property type="match status" value="1"/>
</dbReference>
<dbReference type="PROSITE" id="PS50024">
    <property type="entry name" value="SEA"/>
    <property type="match status" value="1"/>
</dbReference>
<dbReference type="GO" id="GO:0004252">
    <property type="term" value="F:serine-type endopeptidase activity"/>
    <property type="evidence" value="ECO:0007669"/>
    <property type="project" value="InterPro"/>
</dbReference>
<dbReference type="AlphaFoldDB" id="A0A9P0H8Z9"/>
<evidence type="ECO:0000256" key="4">
    <source>
        <dbReference type="ARBA" id="ARBA00022989"/>
    </source>
</evidence>
<evidence type="ECO:0008006" key="12">
    <source>
        <dbReference type="Google" id="ProtNLM"/>
    </source>
</evidence>
<keyword evidence="5" id="KW-0472">Membrane</keyword>
<name>A0A9P0H8Z9_NEZVI</name>
<organism evidence="10 11">
    <name type="scientific">Nezara viridula</name>
    <name type="common">Southern green stink bug</name>
    <name type="synonym">Cimex viridulus</name>
    <dbReference type="NCBI Taxonomy" id="85310"/>
    <lineage>
        <taxon>Eukaryota</taxon>
        <taxon>Metazoa</taxon>
        <taxon>Ecdysozoa</taxon>
        <taxon>Arthropoda</taxon>
        <taxon>Hexapoda</taxon>
        <taxon>Insecta</taxon>
        <taxon>Pterygota</taxon>
        <taxon>Neoptera</taxon>
        <taxon>Paraneoptera</taxon>
        <taxon>Hemiptera</taxon>
        <taxon>Heteroptera</taxon>
        <taxon>Panheteroptera</taxon>
        <taxon>Pentatomomorpha</taxon>
        <taxon>Pentatomoidea</taxon>
        <taxon>Pentatomidae</taxon>
        <taxon>Pentatominae</taxon>
        <taxon>Nezara</taxon>
    </lineage>
</organism>
<keyword evidence="4" id="KW-1133">Transmembrane helix</keyword>
<dbReference type="Pfam" id="PF00089">
    <property type="entry name" value="Trypsin"/>
    <property type="match status" value="1"/>
</dbReference>
<keyword evidence="6 7" id="KW-1015">Disulfide bond</keyword>
<dbReference type="InterPro" id="IPR036055">
    <property type="entry name" value="LDL_receptor-like_sf"/>
</dbReference>
<dbReference type="PANTHER" id="PTHR24258">
    <property type="entry name" value="SERINE PROTEASE-RELATED"/>
    <property type="match status" value="1"/>
</dbReference>
<keyword evidence="2" id="KW-0812">Transmembrane</keyword>
<evidence type="ECO:0000259" key="8">
    <source>
        <dbReference type="PROSITE" id="PS50024"/>
    </source>
</evidence>
<evidence type="ECO:0000313" key="11">
    <source>
        <dbReference type="Proteomes" id="UP001152798"/>
    </source>
</evidence>
<evidence type="ECO:0000256" key="5">
    <source>
        <dbReference type="ARBA" id="ARBA00023136"/>
    </source>
</evidence>
<sequence>MYGVADQNLPPESGQQKTYLGAFRVTEGDKYRGELADPETTLFSKAANNYRESLNLWLRRSRLRPAFMGSDILAFDGQENEDLVVHFTLRFSTRRMDVDVDSIIAVLSEGSPYLGNKIIDPKSITLIEDNDVDKQNANAEATSTAELTTTTGQPTMRTCSPMEFRYCQHTATTNVTSYPNIMGHMKIDDVMANVIAFRELVDSECYRLAYEFVCQILQPPCSENLVLPCRSFCKEFWGGCGSRLPPPLLQALNCSNFPEYSAEEESHCLPKPGCSDDLESRGLGSRLCDGVPDCSDLSDETSCNHCPAGSLHCTSSKACVQRHSLCDGNADCPDGSDERGCLSLAPNLSGLKKLRSVQAMHYFPQGNVIFIEKGLHGKVCTENLNDSIPNENQDVVLNRIGTSLCKDLSFNKVKSVKIEKDKEIDSIYVKMADPAASEISFIPTHCPSKQILSVECNSLGEQSKAEWIARGGTTRLGSTPPWQQERLVVGMVKSPVEGSTVVLVKLEKPFSPSDFVRPICVPQSSGPIASLEACNSLGWTKNRTVLQRVELKLSNMEQCSNISITTVNSICTNSFSQDCSVSSI</sequence>
<dbReference type="Gene3D" id="2.40.10.10">
    <property type="entry name" value="Trypsin-like serine proteases"/>
    <property type="match status" value="2"/>
</dbReference>
<dbReference type="InterPro" id="IPR001254">
    <property type="entry name" value="Trypsin_dom"/>
</dbReference>
<dbReference type="SUPFAM" id="SSF57424">
    <property type="entry name" value="LDL receptor-like module"/>
    <property type="match status" value="1"/>
</dbReference>
<dbReference type="Pfam" id="PF01390">
    <property type="entry name" value="SEA"/>
    <property type="match status" value="1"/>
</dbReference>
<accession>A0A9P0H8Z9</accession>
<dbReference type="SMART" id="SM00192">
    <property type="entry name" value="LDLa"/>
    <property type="match status" value="2"/>
</dbReference>
<dbReference type="OrthoDB" id="5985572at2759"/>
<evidence type="ECO:0000313" key="10">
    <source>
        <dbReference type="EMBL" id="CAH1397785.1"/>
    </source>
</evidence>
<dbReference type="PRINTS" id="PR00261">
    <property type="entry name" value="LDLRECEPTOR"/>
</dbReference>
<dbReference type="InterPro" id="IPR002172">
    <property type="entry name" value="LDrepeatLR_classA_rpt"/>
</dbReference>
<dbReference type="CDD" id="cd00112">
    <property type="entry name" value="LDLa"/>
    <property type="match status" value="2"/>
</dbReference>
<dbReference type="PROSITE" id="PS50068">
    <property type="entry name" value="LDLRA_2"/>
    <property type="match status" value="2"/>
</dbReference>
<dbReference type="InterPro" id="IPR000082">
    <property type="entry name" value="SEA_dom"/>
</dbReference>
<dbReference type="SUPFAM" id="SSF82671">
    <property type="entry name" value="SEA domain"/>
    <property type="match status" value="1"/>
</dbReference>
<dbReference type="SUPFAM" id="SSF63501">
    <property type="entry name" value="Frizzled cysteine-rich domain"/>
    <property type="match status" value="1"/>
</dbReference>
<feature type="disulfide bond" evidence="7">
    <location>
        <begin position="326"/>
        <end position="341"/>
    </location>
</feature>
<dbReference type="Proteomes" id="UP001152798">
    <property type="component" value="Chromosome 4"/>
</dbReference>
<feature type="disulfide bond" evidence="7">
    <location>
        <begin position="288"/>
        <end position="303"/>
    </location>
</feature>
<evidence type="ECO:0000256" key="3">
    <source>
        <dbReference type="ARBA" id="ARBA00022968"/>
    </source>
</evidence>
<feature type="domain" description="SEA" evidence="8">
    <location>
        <begin position="15"/>
        <end position="131"/>
    </location>
</feature>
<evidence type="ECO:0000256" key="2">
    <source>
        <dbReference type="ARBA" id="ARBA00022692"/>
    </source>
</evidence>
<dbReference type="InterPro" id="IPR009003">
    <property type="entry name" value="Peptidase_S1_PA"/>
</dbReference>
<dbReference type="InterPro" id="IPR043504">
    <property type="entry name" value="Peptidase_S1_PA_chymotrypsin"/>
</dbReference>
<dbReference type="EMBL" id="OV725080">
    <property type="protein sequence ID" value="CAH1397785.1"/>
    <property type="molecule type" value="Genomic_DNA"/>
</dbReference>
<evidence type="ECO:0000256" key="7">
    <source>
        <dbReference type="PROSITE-ProRule" id="PRU00124"/>
    </source>
</evidence>
<feature type="domain" description="FZ" evidence="9">
    <location>
        <begin position="154"/>
        <end position="271"/>
    </location>
</feature>
<proteinExistence type="predicted"/>
<dbReference type="Gene3D" id="4.10.400.10">
    <property type="entry name" value="Low-density Lipoprotein Receptor"/>
    <property type="match status" value="1"/>
</dbReference>
<dbReference type="Gene3D" id="1.10.2000.10">
    <property type="entry name" value="Frizzled cysteine-rich domain"/>
    <property type="match status" value="1"/>
</dbReference>
<dbReference type="GO" id="GO:0005886">
    <property type="term" value="C:plasma membrane"/>
    <property type="evidence" value="ECO:0007669"/>
    <property type="project" value="UniProtKB-SubCell"/>
</dbReference>
<reference evidence="10" key="1">
    <citation type="submission" date="2022-01" db="EMBL/GenBank/DDBJ databases">
        <authorList>
            <person name="King R."/>
        </authorList>
    </citation>
    <scope>NUCLEOTIDE SEQUENCE</scope>
</reference>
<dbReference type="Pfam" id="PF00057">
    <property type="entry name" value="Ldl_recept_a"/>
    <property type="match status" value="1"/>
</dbReference>
<comment type="subcellular location">
    <subcellularLocation>
        <location evidence="1">Cell membrane</location>
        <topology evidence="1">Single-pass type II membrane protein</topology>
    </subcellularLocation>
</comment>
<dbReference type="PROSITE" id="PS50038">
    <property type="entry name" value="FZ"/>
    <property type="match status" value="1"/>
</dbReference>
<dbReference type="PROSITE" id="PS01209">
    <property type="entry name" value="LDLRA_1"/>
    <property type="match status" value="1"/>
</dbReference>
<dbReference type="InterPro" id="IPR020067">
    <property type="entry name" value="Frizzled_dom"/>
</dbReference>
<keyword evidence="3" id="KW-0735">Signal-anchor</keyword>
<comment type="caution">
    <text evidence="7">Lacks conserved residue(s) required for the propagation of feature annotation.</text>
</comment>
<evidence type="ECO:0000256" key="1">
    <source>
        <dbReference type="ARBA" id="ARBA00004401"/>
    </source>
</evidence>
<keyword evidence="11" id="KW-1185">Reference proteome</keyword>